<dbReference type="EMBL" id="LOKL01000126">
    <property type="protein sequence ID" value="MBZ3925400.1"/>
    <property type="molecule type" value="Genomic_DNA"/>
</dbReference>
<protein>
    <recommendedName>
        <fullName evidence="1">Beta-ketoacyl-[acyl-carrier-protein] synthase III N-terminal domain-containing protein</fullName>
    </recommendedName>
</protein>
<dbReference type="Pfam" id="PF08545">
    <property type="entry name" value="ACP_syn_III"/>
    <property type="match status" value="1"/>
</dbReference>
<dbReference type="AlphaFoldDB" id="A0AAW4RM49"/>
<name>A0AAW4RM49_XANCI</name>
<reference evidence="2" key="1">
    <citation type="submission" date="2015-12" db="EMBL/GenBank/DDBJ databases">
        <authorList>
            <person name="Bansal K."/>
            <person name="Midha S."/>
            <person name="Patil P.B."/>
        </authorList>
    </citation>
    <scope>NUCLEOTIDE SEQUENCE</scope>
    <source>
        <strain evidence="2">LMG867</strain>
    </source>
</reference>
<dbReference type="InterPro" id="IPR013751">
    <property type="entry name" value="ACP_syn_III_N"/>
</dbReference>
<accession>A0AAW4RM49</accession>
<feature type="domain" description="Beta-ketoacyl-[acyl-carrier-protein] synthase III N-terminal" evidence="1">
    <location>
        <begin position="118"/>
        <end position="185"/>
    </location>
</feature>
<proteinExistence type="predicted"/>
<dbReference type="GO" id="GO:0006633">
    <property type="term" value="P:fatty acid biosynthetic process"/>
    <property type="evidence" value="ECO:0007669"/>
    <property type="project" value="InterPro"/>
</dbReference>
<dbReference type="Proteomes" id="UP000825388">
    <property type="component" value="Unassembled WGS sequence"/>
</dbReference>
<comment type="caution">
    <text evidence="2">The sequence shown here is derived from an EMBL/GenBank/DDBJ whole genome shotgun (WGS) entry which is preliminary data.</text>
</comment>
<evidence type="ECO:0000313" key="2">
    <source>
        <dbReference type="EMBL" id="MBZ3925400.1"/>
    </source>
</evidence>
<dbReference type="Gene3D" id="3.40.47.10">
    <property type="match status" value="1"/>
</dbReference>
<evidence type="ECO:0000259" key="1">
    <source>
        <dbReference type="Pfam" id="PF08545"/>
    </source>
</evidence>
<evidence type="ECO:0000313" key="3">
    <source>
        <dbReference type="Proteomes" id="UP000825388"/>
    </source>
</evidence>
<dbReference type="SUPFAM" id="SSF53901">
    <property type="entry name" value="Thiolase-like"/>
    <property type="match status" value="1"/>
</dbReference>
<gene>
    <name evidence="2" type="ORF">Xseb_15565</name>
</gene>
<dbReference type="InterPro" id="IPR016039">
    <property type="entry name" value="Thiolase-like"/>
</dbReference>
<sequence>MRPTSVGILGLGYVLGEQSLPVAEIAGRAEVMREYRMPDRQALWGWDRYRRTERSRADLASESAAGTVVRGGVAPGQIDALVVCCGDGLNYSAQNVFVSELSKRLGLDCEFVTWIGGAGCASLFSAVRVARSLVMADTFRNVLVVGVDKVDNEAARFQRYGVFSDSACSFIVRGEGPTDFTVAGVAVASSLPSLNGSGQDIAQKCMLIQSVFERLGSEKGEFPYEGSVFFGSNVFLPIQDLERSVMPIDGVVHERGNIAPYGHCAGADPFINLFDFYARGDNENMARSVLGSSAHGHFGVMLLERRPTTTG</sequence>
<organism evidence="2 3">
    <name type="scientific">Xanthomonas citri pv. sesbaniae</name>
    <dbReference type="NCBI Taxonomy" id="473425"/>
    <lineage>
        <taxon>Bacteria</taxon>
        <taxon>Pseudomonadati</taxon>
        <taxon>Pseudomonadota</taxon>
        <taxon>Gammaproteobacteria</taxon>
        <taxon>Lysobacterales</taxon>
        <taxon>Lysobacteraceae</taxon>
        <taxon>Xanthomonas</taxon>
    </lineage>
</organism>
<dbReference type="GO" id="GO:0004315">
    <property type="term" value="F:3-oxoacyl-[acyl-carrier-protein] synthase activity"/>
    <property type="evidence" value="ECO:0007669"/>
    <property type="project" value="InterPro"/>
</dbReference>
<dbReference type="RefSeq" id="WP_089112378.1">
    <property type="nucleotide sequence ID" value="NZ_LOKL01000126.1"/>
</dbReference>